<name>A0A4S4APN4_9RHOO</name>
<dbReference type="RefSeq" id="WP_136385691.1">
    <property type="nucleotide sequence ID" value="NZ_SSOD01000011.1"/>
</dbReference>
<reference evidence="1 2" key="1">
    <citation type="submission" date="2019-04" db="EMBL/GenBank/DDBJ databases">
        <title>Azoarcus rhizosphaerae sp. nov. isolated from rhizosphere of Ficus religiosa.</title>
        <authorList>
            <person name="Lin S.-Y."/>
            <person name="Hameed A."/>
            <person name="Hsu Y.-H."/>
            <person name="Young C.-C."/>
        </authorList>
    </citation>
    <scope>NUCLEOTIDE SEQUENCE [LARGE SCALE GENOMIC DNA]</scope>
    <source>
        <strain evidence="1 2">CC-YHH848</strain>
    </source>
</reference>
<dbReference type="Proteomes" id="UP000307956">
    <property type="component" value="Unassembled WGS sequence"/>
</dbReference>
<proteinExistence type="predicted"/>
<dbReference type="OrthoDB" id="8812324at2"/>
<keyword evidence="2" id="KW-1185">Reference proteome</keyword>
<comment type="caution">
    <text evidence="1">The sequence shown here is derived from an EMBL/GenBank/DDBJ whole genome shotgun (WGS) entry which is preliminary data.</text>
</comment>
<dbReference type="AlphaFoldDB" id="A0A4S4APN4"/>
<evidence type="ECO:0000313" key="2">
    <source>
        <dbReference type="Proteomes" id="UP000307956"/>
    </source>
</evidence>
<protein>
    <submittedName>
        <fullName evidence="1">Uncharacterized protein</fullName>
    </submittedName>
</protein>
<evidence type="ECO:0000313" key="1">
    <source>
        <dbReference type="EMBL" id="THF60390.1"/>
    </source>
</evidence>
<dbReference type="EMBL" id="SSOD01000011">
    <property type="protein sequence ID" value="THF60390.1"/>
    <property type="molecule type" value="Genomic_DNA"/>
</dbReference>
<accession>A0A4S4APN4</accession>
<gene>
    <name evidence="1" type="ORF">E6O51_14410</name>
</gene>
<sequence>MLRTAQGTLRFTRHEVDEFRSLGIDVSHVRTEDEFADVVRGWLDLIAEERPELFDKITQAIISRD</sequence>
<organism evidence="1 2">
    <name type="scientific">Pseudothauera rhizosphaerae</name>
    <dbReference type="NCBI Taxonomy" id="2565932"/>
    <lineage>
        <taxon>Bacteria</taxon>
        <taxon>Pseudomonadati</taxon>
        <taxon>Pseudomonadota</taxon>
        <taxon>Betaproteobacteria</taxon>
        <taxon>Rhodocyclales</taxon>
        <taxon>Zoogloeaceae</taxon>
        <taxon>Pseudothauera</taxon>
    </lineage>
</organism>